<dbReference type="HOGENOM" id="CLU_072547_1_0_9"/>
<gene>
    <name evidence="1" type="ordered locus">KNP414_01481</name>
</gene>
<reference evidence="1 2" key="2">
    <citation type="journal article" date="2013" name="Genome Announc.">
        <title>Genome Sequence of Growth-Improving Paenibacillus mucilaginosus Strain KNP414.</title>
        <authorList>
            <person name="Lu J.J."/>
            <person name="Wang J.F."/>
            <person name="Hu X.F."/>
        </authorList>
    </citation>
    <scope>NUCLEOTIDE SEQUENCE [LARGE SCALE GENOMIC DNA]</scope>
    <source>
        <strain evidence="1 2">KNP414</strain>
    </source>
</reference>
<protein>
    <recommendedName>
        <fullName evidence="3">VanW family protein</fullName>
    </recommendedName>
</protein>
<dbReference type="KEGG" id="pms:KNP414_01481"/>
<proteinExistence type="predicted"/>
<dbReference type="AlphaFoldDB" id="F8FMG2"/>
<dbReference type="Pfam" id="PF04294">
    <property type="entry name" value="VanW"/>
    <property type="match status" value="1"/>
</dbReference>
<dbReference type="InterPro" id="IPR007391">
    <property type="entry name" value="Vancomycin_resist_VanW"/>
</dbReference>
<evidence type="ECO:0000313" key="2">
    <source>
        <dbReference type="Proteomes" id="UP000006620"/>
    </source>
</evidence>
<reference evidence="2" key="1">
    <citation type="submission" date="2011-06" db="EMBL/GenBank/DDBJ databases">
        <title>Complete genome sequence of Paenibacillus mucilaginosus KNP414.</title>
        <authorList>
            <person name="Wang J."/>
            <person name="Hu S."/>
            <person name="Hu X."/>
            <person name="Zhang B."/>
            <person name="Dong D."/>
            <person name="Zhang S."/>
            <person name="Zhao K."/>
            <person name="Wu D."/>
        </authorList>
    </citation>
    <scope>NUCLEOTIDE SEQUENCE [LARGE SCALE GENOMIC DNA]</scope>
    <source>
        <strain evidence="2">KNP414</strain>
    </source>
</reference>
<evidence type="ECO:0000313" key="1">
    <source>
        <dbReference type="EMBL" id="AEI40045.1"/>
    </source>
</evidence>
<organism evidence="1 2">
    <name type="scientific">Paenibacillus mucilaginosus (strain KNP414)</name>
    <dbReference type="NCBI Taxonomy" id="1036673"/>
    <lineage>
        <taxon>Bacteria</taxon>
        <taxon>Bacillati</taxon>
        <taxon>Bacillota</taxon>
        <taxon>Bacilli</taxon>
        <taxon>Bacillales</taxon>
        <taxon>Paenibacillaceae</taxon>
        <taxon>Paenibacillus</taxon>
    </lineage>
</organism>
<accession>F8FMG2</accession>
<name>F8FMG2_PAEMK</name>
<dbReference type="Proteomes" id="UP000006620">
    <property type="component" value="Chromosome"/>
</dbReference>
<evidence type="ECO:0008006" key="3">
    <source>
        <dbReference type="Google" id="ProtNLM"/>
    </source>
</evidence>
<dbReference type="PANTHER" id="PTHR35788:SF1">
    <property type="entry name" value="EXPORTED PROTEIN"/>
    <property type="match status" value="1"/>
</dbReference>
<dbReference type="PANTHER" id="PTHR35788">
    <property type="entry name" value="EXPORTED PROTEIN-RELATED"/>
    <property type="match status" value="1"/>
</dbReference>
<dbReference type="PATRIC" id="fig|1036673.3.peg.1304"/>
<sequence>MIKHRIGKTFPWLYEVRVRQLQWARRWADRRSGVRFARVQRQEPLASITARHRSVLRRRLAGTDPQLQENKIVNLRLSLPLIDGLVLRPGETFSFWDRIGRTTPERGYAEGLMLSRGEVRSGPGGGLCQLANLLFWLGLHSSLTVAERHHHSFDLFPDERRTVPFGSGTSVFYNYVDLRLRNDTEREYQFRVWLTDEYLAGELRSSSEEAWVYRVEERKHRFFERGGRRYRSNEIWRLRLDRSGQQVLGEEKLLDNLAEVRYRTREGTGMEQQG</sequence>
<dbReference type="EMBL" id="CP002869">
    <property type="protein sequence ID" value="AEI40045.1"/>
    <property type="molecule type" value="Genomic_DNA"/>
</dbReference>
<dbReference type="RefSeq" id="WP_013915207.1">
    <property type="nucleotide sequence ID" value="NC_015690.1"/>
</dbReference>
<dbReference type="InterPro" id="IPR052913">
    <property type="entry name" value="Glycopeptide_resist_protein"/>
</dbReference>